<keyword evidence="1" id="KW-0805">Transcription regulation</keyword>
<dbReference type="AlphaFoldDB" id="A0A2S9INI6"/>
<dbReference type="PANTHER" id="PTHR40661:SF3">
    <property type="entry name" value="FELS-1 PROPHAGE TRANSCRIPTIONAL REGULATOR"/>
    <property type="match status" value="1"/>
</dbReference>
<dbReference type="InterPro" id="IPR039418">
    <property type="entry name" value="LexA-like"/>
</dbReference>
<evidence type="ECO:0000256" key="2">
    <source>
        <dbReference type="ARBA" id="ARBA00023125"/>
    </source>
</evidence>
<keyword evidence="3" id="KW-0804">Transcription</keyword>
<dbReference type="Proteomes" id="UP000239434">
    <property type="component" value="Unassembled WGS sequence"/>
</dbReference>
<dbReference type="InterPro" id="IPR001387">
    <property type="entry name" value="Cro/C1-type_HTH"/>
</dbReference>
<dbReference type="InterPro" id="IPR036286">
    <property type="entry name" value="LexA/Signal_pep-like_sf"/>
</dbReference>
<keyword evidence="2" id="KW-0238">DNA-binding</keyword>
<evidence type="ECO:0000256" key="4">
    <source>
        <dbReference type="SAM" id="MobiDB-lite"/>
    </source>
</evidence>
<dbReference type="Pfam" id="PF13560">
    <property type="entry name" value="HTH_31"/>
    <property type="match status" value="1"/>
</dbReference>
<name>A0A2S9INI6_9HYPH</name>
<dbReference type="PROSITE" id="PS50943">
    <property type="entry name" value="HTH_CROC1"/>
    <property type="match status" value="1"/>
</dbReference>
<reference evidence="6 7" key="1">
    <citation type="submission" date="2018-02" db="EMBL/GenBank/DDBJ databases">
        <title>The draft genome of Phyllobacterium sp. 1N-3.</title>
        <authorList>
            <person name="Liu L."/>
            <person name="Li L."/>
            <person name="Zhang X."/>
            <person name="Wang T."/>
            <person name="Liang L."/>
        </authorList>
    </citation>
    <scope>NUCLEOTIDE SEQUENCE [LARGE SCALE GENOMIC DNA]</scope>
    <source>
        <strain evidence="6 7">1N-3</strain>
    </source>
</reference>
<dbReference type="CDD" id="cd00093">
    <property type="entry name" value="HTH_XRE"/>
    <property type="match status" value="1"/>
</dbReference>
<evidence type="ECO:0000256" key="1">
    <source>
        <dbReference type="ARBA" id="ARBA00023015"/>
    </source>
</evidence>
<accession>A0A2S9INI6</accession>
<evidence type="ECO:0000313" key="7">
    <source>
        <dbReference type="Proteomes" id="UP000239434"/>
    </source>
</evidence>
<proteinExistence type="predicted"/>
<evidence type="ECO:0000313" key="6">
    <source>
        <dbReference type="EMBL" id="PRD42090.1"/>
    </source>
</evidence>
<dbReference type="GO" id="GO:0003677">
    <property type="term" value="F:DNA binding"/>
    <property type="evidence" value="ECO:0007669"/>
    <property type="project" value="UniProtKB-KW"/>
</dbReference>
<sequence>MIYVDHSANVAGMESMGDRLRAARIAAKYSSATKAAESLGVSVSTYRAHENGQNEFGPEEADRYARKFGTTAAHLLTGQPSPNRPSLVKSFDPDTNDGERHDTNGAKNGSARGGERTGGADIPEIDVRAGMGAGGLVVEHSSDNPDIRFAPEVIRDYWRLPSSTVSQLNVAAGNIVALPSFGDSMEPTIKDGDAVFVDISHRLPSPPGIFALADEFGGVVIKRLEVVSRPNAEHVEVSVSSDNPRHTTRTLLLEEIHIIGRYIGRFTR</sequence>
<dbReference type="PANTHER" id="PTHR40661">
    <property type="match status" value="1"/>
</dbReference>
<organism evidence="6 7">
    <name type="scientific">Phyllobacterium phragmitis</name>
    <dbReference type="NCBI Taxonomy" id="2670329"/>
    <lineage>
        <taxon>Bacteria</taxon>
        <taxon>Pseudomonadati</taxon>
        <taxon>Pseudomonadota</taxon>
        <taxon>Alphaproteobacteria</taxon>
        <taxon>Hyphomicrobiales</taxon>
        <taxon>Phyllobacteriaceae</taxon>
        <taxon>Phyllobacterium</taxon>
    </lineage>
</organism>
<evidence type="ECO:0000256" key="3">
    <source>
        <dbReference type="ARBA" id="ARBA00023163"/>
    </source>
</evidence>
<evidence type="ECO:0000259" key="5">
    <source>
        <dbReference type="PROSITE" id="PS50943"/>
    </source>
</evidence>
<keyword evidence="7" id="KW-1185">Reference proteome</keyword>
<dbReference type="RefSeq" id="WP_105743358.1">
    <property type="nucleotide sequence ID" value="NZ_PVBR01000014.1"/>
</dbReference>
<dbReference type="Gene3D" id="2.10.109.10">
    <property type="entry name" value="Umud Fragment, subunit A"/>
    <property type="match status" value="1"/>
</dbReference>
<comment type="caution">
    <text evidence="6">The sequence shown here is derived from an EMBL/GenBank/DDBJ whole genome shotgun (WGS) entry which is preliminary data.</text>
</comment>
<dbReference type="Pfam" id="PF00717">
    <property type="entry name" value="Peptidase_S24"/>
    <property type="match status" value="1"/>
</dbReference>
<gene>
    <name evidence="6" type="ORF">C5748_18215</name>
</gene>
<dbReference type="SUPFAM" id="SSF47413">
    <property type="entry name" value="lambda repressor-like DNA-binding domains"/>
    <property type="match status" value="1"/>
</dbReference>
<dbReference type="Gene3D" id="1.10.260.40">
    <property type="entry name" value="lambda repressor-like DNA-binding domains"/>
    <property type="match status" value="1"/>
</dbReference>
<dbReference type="InterPro" id="IPR015927">
    <property type="entry name" value="Peptidase_S24_S26A/B/C"/>
</dbReference>
<feature type="domain" description="HTH cro/C1-type" evidence="5">
    <location>
        <begin position="20"/>
        <end position="75"/>
    </location>
</feature>
<dbReference type="SMART" id="SM00530">
    <property type="entry name" value="HTH_XRE"/>
    <property type="match status" value="1"/>
</dbReference>
<dbReference type="EMBL" id="PVBR01000014">
    <property type="protein sequence ID" value="PRD42090.1"/>
    <property type="molecule type" value="Genomic_DNA"/>
</dbReference>
<feature type="region of interest" description="Disordered" evidence="4">
    <location>
        <begin position="75"/>
        <end position="122"/>
    </location>
</feature>
<protein>
    <submittedName>
        <fullName evidence="6">Transcriptional regulator</fullName>
    </submittedName>
</protein>
<dbReference type="SUPFAM" id="SSF51306">
    <property type="entry name" value="LexA/Signal peptidase"/>
    <property type="match status" value="1"/>
</dbReference>
<dbReference type="CDD" id="cd06529">
    <property type="entry name" value="S24_LexA-like"/>
    <property type="match status" value="1"/>
</dbReference>
<dbReference type="InterPro" id="IPR010982">
    <property type="entry name" value="Lambda_DNA-bd_dom_sf"/>
</dbReference>